<keyword evidence="7" id="KW-0443">Lipid metabolism</keyword>
<dbReference type="GO" id="GO:0009922">
    <property type="term" value="F:fatty acid elongase activity"/>
    <property type="evidence" value="ECO:0007669"/>
    <property type="project" value="InterPro"/>
</dbReference>
<feature type="transmembrane region" description="Helical" evidence="10">
    <location>
        <begin position="327"/>
        <end position="345"/>
    </location>
</feature>
<keyword evidence="5" id="KW-0276">Fatty acid metabolism</keyword>
<dbReference type="GO" id="GO:0019367">
    <property type="term" value="P:fatty acid elongation, saturated fatty acid"/>
    <property type="evidence" value="ECO:0007669"/>
    <property type="project" value="TreeGrafter"/>
</dbReference>
<evidence type="ECO:0000256" key="8">
    <source>
        <dbReference type="ARBA" id="ARBA00023136"/>
    </source>
</evidence>
<keyword evidence="6 10" id="KW-1133">Transmembrane helix</keyword>
<evidence type="ECO:0000256" key="9">
    <source>
        <dbReference type="ARBA" id="ARBA00023160"/>
    </source>
</evidence>
<dbReference type="GO" id="GO:0005789">
    <property type="term" value="C:endoplasmic reticulum membrane"/>
    <property type="evidence" value="ECO:0007669"/>
    <property type="project" value="TreeGrafter"/>
</dbReference>
<evidence type="ECO:0000256" key="5">
    <source>
        <dbReference type="ARBA" id="ARBA00022832"/>
    </source>
</evidence>
<feature type="transmembrane region" description="Helical" evidence="10">
    <location>
        <begin position="108"/>
        <end position="129"/>
    </location>
</feature>
<name>A0A835FKZ6_9POAL</name>
<protein>
    <recommendedName>
        <fullName evidence="13">Elongation of fatty acids protein 3-like</fullName>
    </recommendedName>
</protein>
<dbReference type="GO" id="GO:0030148">
    <property type="term" value="P:sphingolipid biosynthetic process"/>
    <property type="evidence" value="ECO:0007669"/>
    <property type="project" value="TreeGrafter"/>
</dbReference>
<keyword evidence="3" id="KW-0808">Transferase</keyword>
<sequence>MLCHCDVNELLSDTPQTSYHAQLNKEGRKQPTSFNGGRLYISILLLPKSLSILHAVHAQLPPPSVRPGVRSTTDRPMAAAASAAYWLAEHPAIVGFRWSPTHLWCSTWAFLLGFLASYVALCLALDAFLGAALRRRKPLPLGPFPAAHALLMAAVSAAIFAGTLLSAVAEIRDMRWSWRGRSRTTPFRWLLCFPPGTRSSGRVFFWSYAYYLSRYLHAARGVFAVLRRRRGASARVFAHAASVAMAFLWLEFSQSFQVLAILASTLTHTVAFVFRFWVGAGLPAARAARGAPVALACQLALLGCNLACHVGVVWMHFGAVGGGCSGIGAWVFNTLLNAALLWVFLHCYGKRGVCDDDGGATVKKEL</sequence>
<dbReference type="GO" id="GO:0034626">
    <property type="term" value="P:fatty acid elongation, polyunsaturated fatty acid"/>
    <property type="evidence" value="ECO:0007669"/>
    <property type="project" value="TreeGrafter"/>
</dbReference>
<keyword evidence="2" id="KW-0444">Lipid biosynthesis</keyword>
<feature type="transmembrane region" description="Helical" evidence="10">
    <location>
        <begin position="256"/>
        <end position="278"/>
    </location>
</feature>
<comment type="subcellular location">
    <subcellularLocation>
        <location evidence="1">Membrane</location>
        <topology evidence="1">Multi-pass membrane protein</topology>
    </subcellularLocation>
</comment>
<feature type="transmembrane region" description="Helical" evidence="10">
    <location>
        <begin position="232"/>
        <end position="250"/>
    </location>
</feature>
<evidence type="ECO:0000256" key="2">
    <source>
        <dbReference type="ARBA" id="ARBA00022516"/>
    </source>
</evidence>
<evidence type="ECO:0000313" key="11">
    <source>
        <dbReference type="EMBL" id="KAF8763060.1"/>
    </source>
</evidence>
<dbReference type="AlphaFoldDB" id="A0A835FKZ6"/>
<evidence type="ECO:0000256" key="7">
    <source>
        <dbReference type="ARBA" id="ARBA00023098"/>
    </source>
</evidence>
<keyword evidence="12" id="KW-1185">Reference proteome</keyword>
<feature type="transmembrane region" description="Helical" evidence="10">
    <location>
        <begin position="149"/>
        <end position="169"/>
    </location>
</feature>
<proteinExistence type="predicted"/>
<evidence type="ECO:0000256" key="1">
    <source>
        <dbReference type="ARBA" id="ARBA00004141"/>
    </source>
</evidence>
<accession>A0A835FKZ6</accession>
<keyword evidence="8 10" id="KW-0472">Membrane</keyword>
<evidence type="ECO:0000313" key="12">
    <source>
        <dbReference type="Proteomes" id="UP000636709"/>
    </source>
</evidence>
<gene>
    <name evidence="11" type="ORF">HU200_008910</name>
</gene>
<evidence type="ECO:0000256" key="4">
    <source>
        <dbReference type="ARBA" id="ARBA00022692"/>
    </source>
</evidence>
<dbReference type="GO" id="GO:0042761">
    <property type="term" value="P:very long-chain fatty acid biosynthetic process"/>
    <property type="evidence" value="ECO:0007669"/>
    <property type="project" value="TreeGrafter"/>
</dbReference>
<dbReference type="PANTHER" id="PTHR11157:SF11">
    <property type="entry name" value="ELONGATION OF FATTY ACIDS PROTEIN 3-LIKE"/>
    <property type="match status" value="1"/>
</dbReference>
<dbReference type="EMBL" id="JACEFO010000592">
    <property type="protein sequence ID" value="KAF8763060.1"/>
    <property type="molecule type" value="Genomic_DNA"/>
</dbReference>
<organism evidence="11 12">
    <name type="scientific">Digitaria exilis</name>
    <dbReference type="NCBI Taxonomy" id="1010633"/>
    <lineage>
        <taxon>Eukaryota</taxon>
        <taxon>Viridiplantae</taxon>
        <taxon>Streptophyta</taxon>
        <taxon>Embryophyta</taxon>
        <taxon>Tracheophyta</taxon>
        <taxon>Spermatophyta</taxon>
        <taxon>Magnoliopsida</taxon>
        <taxon>Liliopsida</taxon>
        <taxon>Poales</taxon>
        <taxon>Poaceae</taxon>
        <taxon>PACMAD clade</taxon>
        <taxon>Panicoideae</taxon>
        <taxon>Panicodae</taxon>
        <taxon>Paniceae</taxon>
        <taxon>Anthephorinae</taxon>
        <taxon>Digitaria</taxon>
    </lineage>
</organism>
<reference evidence="11" key="1">
    <citation type="submission" date="2020-07" db="EMBL/GenBank/DDBJ databases">
        <title>Genome sequence and genetic diversity analysis of an under-domesticated orphan crop, white fonio (Digitaria exilis).</title>
        <authorList>
            <person name="Bennetzen J.L."/>
            <person name="Chen S."/>
            <person name="Ma X."/>
            <person name="Wang X."/>
            <person name="Yssel A.E.J."/>
            <person name="Chaluvadi S.R."/>
            <person name="Johnson M."/>
            <person name="Gangashetty P."/>
            <person name="Hamidou F."/>
            <person name="Sanogo M.D."/>
            <person name="Zwaenepoel A."/>
            <person name="Wallace J."/>
            <person name="Van De Peer Y."/>
            <person name="Van Deynze A."/>
        </authorList>
    </citation>
    <scope>NUCLEOTIDE SEQUENCE</scope>
    <source>
        <tissue evidence="11">Leaves</tissue>
    </source>
</reference>
<keyword evidence="4 10" id="KW-0812">Transmembrane</keyword>
<dbReference type="OrthoDB" id="434092at2759"/>
<keyword evidence="9" id="KW-0275">Fatty acid biosynthesis</keyword>
<evidence type="ECO:0000256" key="10">
    <source>
        <dbReference type="SAM" id="Phobius"/>
    </source>
</evidence>
<dbReference type="PANTHER" id="PTHR11157">
    <property type="entry name" value="FATTY ACID ACYL TRANSFERASE-RELATED"/>
    <property type="match status" value="1"/>
</dbReference>
<dbReference type="GO" id="GO:0034625">
    <property type="term" value="P:fatty acid elongation, monounsaturated fatty acid"/>
    <property type="evidence" value="ECO:0007669"/>
    <property type="project" value="TreeGrafter"/>
</dbReference>
<evidence type="ECO:0000256" key="6">
    <source>
        <dbReference type="ARBA" id="ARBA00022989"/>
    </source>
</evidence>
<dbReference type="Pfam" id="PF01151">
    <property type="entry name" value="ELO"/>
    <property type="match status" value="1"/>
</dbReference>
<feature type="transmembrane region" description="Helical" evidence="10">
    <location>
        <begin position="290"/>
        <end position="315"/>
    </location>
</feature>
<evidence type="ECO:0000256" key="3">
    <source>
        <dbReference type="ARBA" id="ARBA00022679"/>
    </source>
</evidence>
<comment type="caution">
    <text evidence="11">The sequence shown here is derived from an EMBL/GenBank/DDBJ whole genome shotgun (WGS) entry which is preliminary data.</text>
</comment>
<dbReference type="InterPro" id="IPR002076">
    <property type="entry name" value="ELO_fam"/>
</dbReference>
<dbReference type="Proteomes" id="UP000636709">
    <property type="component" value="Unassembled WGS sequence"/>
</dbReference>
<evidence type="ECO:0008006" key="13">
    <source>
        <dbReference type="Google" id="ProtNLM"/>
    </source>
</evidence>